<dbReference type="EMBL" id="RQTK01001001">
    <property type="protein sequence ID" value="RUS72912.1"/>
    <property type="molecule type" value="Genomic_DNA"/>
</dbReference>
<dbReference type="Pfam" id="PF12796">
    <property type="entry name" value="Ank_2"/>
    <property type="match status" value="1"/>
</dbReference>
<proteinExistence type="predicted"/>
<dbReference type="PROSITE" id="PS50088">
    <property type="entry name" value="ANK_REPEAT"/>
    <property type="match status" value="1"/>
</dbReference>
<reference evidence="4 5" key="1">
    <citation type="submission" date="2019-01" db="EMBL/GenBank/DDBJ databases">
        <title>A draft genome assembly of the solar-powered sea slug Elysia chlorotica.</title>
        <authorList>
            <person name="Cai H."/>
            <person name="Li Q."/>
            <person name="Fang X."/>
            <person name="Li J."/>
            <person name="Curtis N.E."/>
            <person name="Altenburger A."/>
            <person name="Shibata T."/>
            <person name="Feng M."/>
            <person name="Maeda T."/>
            <person name="Schwartz J.A."/>
            <person name="Shigenobu S."/>
            <person name="Lundholm N."/>
            <person name="Nishiyama T."/>
            <person name="Yang H."/>
            <person name="Hasebe M."/>
            <person name="Li S."/>
            <person name="Pierce S.K."/>
            <person name="Wang J."/>
        </authorList>
    </citation>
    <scope>NUCLEOTIDE SEQUENCE [LARGE SCALE GENOMIC DNA]</scope>
    <source>
        <strain evidence="4">EC2010</strain>
        <tissue evidence="4">Whole organism of an adult</tissue>
    </source>
</reference>
<gene>
    <name evidence="4" type="ORF">EGW08_019332</name>
</gene>
<dbReference type="Proteomes" id="UP000271974">
    <property type="component" value="Unassembled WGS sequence"/>
</dbReference>
<dbReference type="STRING" id="188477.A0A433SUG1"/>
<protein>
    <submittedName>
        <fullName evidence="4">Uncharacterized protein</fullName>
    </submittedName>
</protein>
<keyword evidence="5" id="KW-1185">Reference proteome</keyword>
<evidence type="ECO:0000256" key="1">
    <source>
        <dbReference type="ARBA" id="ARBA00022737"/>
    </source>
</evidence>
<evidence type="ECO:0000313" key="5">
    <source>
        <dbReference type="Proteomes" id="UP000271974"/>
    </source>
</evidence>
<dbReference type="InterPro" id="IPR036770">
    <property type="entry name" value="Ankyrin_rpt-contain_sf"/>
</dbReference>
<dbReference type="PANTHER" id="PTHR24198">
    <property type="entry name" value="ANKYRIN REPEAT AND PROTEIN KINASE DOMAIN-CONTAINING PROTEIN"/>
    <property type="match status" value="1"/>
</dbReference>
<name>A0A433SUG1_ELYCH</name>
<evidence type="ECO:0000256" key="3">
    <source>
        <dbReference type="PROSITE-ProRule" id="PRU00023"/>
    </source>
</evidence>
<feature type="non-terminal residue" evidence="4">
    <location>
        <position position="132"/>
    </location>
</feature>
<dbReference type="PANTHER" id="PTHR24198:SF193">
    <property type="match status" value="1"/>
</dbReference>
<dbReference type="OrthoDB" id="194358at2759"/>
<dbReference type="AlphaFoldDB" id="A0A433SUG1"/>
<keyword evidence="2 3" id="KW-0040">ANK repeat</keyword>
<accession>A0A433SUG1</accession>
<evidence type="ECO:0000313" key="4">
    <source>
        <dbReference type="EMBL" id="RUS72912.1"/>
    </source>
</evidence>
<sequence length="132" mass="14806">MLKKREVDVEAVDQTDPVRPTAIIIASELGHVDMVRTLMRAKPKHADVNAETKFGRRAIWWAAKRKDLDLAKQLLTDKTLEVNYMDKESGCTSLYRAILSNCAEVARELVHSGADVNMRRLGFDVGAETPLI</sequence>
<feature type="repeat" description="ANK" evidence="3">
    <location>
        <begin position="89"/>
        <end position="121"/>
    </location>
</feature>
<dbReference type="InterPro" id="IPR002110">
    <property type="entry name" value="Ankyrin_rpt"/>
</dbReference>
<keyword evidence="1" id="KW-0677">Repeat</keyword>
<dbReference type="Gene3D" id="1.25.40.20">
    <property type="entry name" value="Ankyrin repeat-containing domain"/>
    <property type="match status" value="1"/>
</dbReference>
<organism evidence="4 5">
    <name type="scientific">Elysia chlorotica</name>
    <name type="common">Eastern emerald elysia</name>
    <name type="synonym">Sea slug</name>
    <dbReference type="NCBI Taxonomy" id="188477"/>
    <lineage>
        <taxon>Eukaryota</taxon>
        <taxon>Metazoa</taxon>
        <taxon>Spiralia</taxon>
        <taxon>Lophotrochozoa</taxon>
        <taxon>Mollusca</taxon>
        <taxon>Gastropoda</taxon>
        <taxon>Heterobranchia</taxon>
        <taxon>Euthyneura</taxon>
        <taxon>Panpulmonata</taxon>
        <taxon>Sacoglossa</taxon>
        <taxon>Placobranchoidea</taxon>
        <taxon>Plakobranchidae</taxon>
        <taxon>Elysia</taxon>
    </lineage>
</organism>
<dbReference type="PROSITE" id="PS50297">
    <property type="entry name" value="ANK_REP_REGION"/>
    <property type="match status" value="1"/>
</dbReference>
<evidence type="ECO:0000256" key="2">
    <source>
        <dbReference type="ARBA" id="ARBA00023043"/>
    </source>
</evidence>
<comment type="caution">
    <text evidence="4">The sequence shown here is derived from an EMBL/GenBank/DDBJ whole genome shotgun (WGS) entry which is preliminary data.</text>
</comment>
<dbReference type="SUPFAM" id="SSF48403">
    <property type="entry name" value="Ankyrin repeat"/>
    <property type="match status" value="1"/>
</dbReference>
<dbReference type="SMART" id="SM00248">
    <property type="entry name" value="ANK"/>
    <property type="match status" value="3"/>
</dbReference>